<accession>A0A1H1LVN9</accession>
<dbReference type="InterPro" id="IPR025662">
    <property type="entry name" value="Sigma_54_int_dom_ATP-bd_1"/>
</dbReference>
<dbReference type="PROSITE" id="PS00676">
    <property type="entry name" value="SIGMA54_INTERACT_2"/>
    <property type="match status" value="1"/>
</dbReference>
<dbReference type="SUPFAM" id="SSF52540">
    <property type="entry name" value="P-loop containing nucleoside triphosphate hydrolases"/>
    <property type="match status" value="1"/>
</dbReference>
<evidence type="ECO:0000256" key="4">
    <source>
        <dbReference type="ARBA" id="ARBA00023125"/>
    </source>
</evidence>
<keyword evidence="9" id="KW-1185">Reference proteome</keyword>
<dbReference type="PROSITE" id="PS50045">
    <property type="entry name" value="SIGMA54_INTERACT_4"/>
    <property type="match status" value="1"/>
</dbReference>
<evidence type="ECO:0000256" key="3">
    <source>
        <dbReference type="ARBA" id="ARBA00023015"/>
    </source>
</evidence>
<dbReference type="PROSITE" id="PS00675">
    <property type="entry name" value="SIGMA54_INTERACT_1"/>
    <property type="match status" value="1"/>
</dbReference>
<dbReference type="InterPro" id="IPR002197">
    <property type="entry name" value="HTH_Fis"/>
</dbReference>
<dbReference type="PANTHER" id="PTHR32071">
    <property type="entry name" value="TRANSCRIPTIONAL REGULATORY PROTEIN"/>
    <property type="match status" value="1"/>
</dbReference>
<dbReference type="RefSeq" id="WP_090271810.1">
    <property type="nucleotide sequence ID" value="NZ_LT629748.1"/>
</dbReference>
<dbReference type="PROSITE" id="PS00688">
    <property type="entry name" value="SIGMA54_INTERACT_3"/>
    <property type="match status" value="1"/>
</dbReference>
<evidence type="ECO:0000256" key="6">
    <source>
        <dbReference type="SAM" id="MobiDB-lite"/>
    </source>
</evidence>
<evidence type="ECO:0000256" key="2">
    <source>
        <dbReference type="ARBA" id="ARBA00022840"/>
    </source>
</evidence>
<reference evidence="9" key="1">
    <citation type="submission" date="2016-10" db="EMBL/GenBank/DDBJ databases">
        <authorList>
            <person name="Varghese N."/>
            <person name="Submissions S."/>
        </authorList>
    </citation>
    <scope>NUCLEOTIDE SEQUENCE [LARGE SCALE GENOMIC DNA]</scope>
    <source>
        <strain evidence="9">2SM5</strain>
    </source>
</reference>
<dbReference type="InterPro" id="IPR003018">
    <property type="entry name" value="GAF"/>
</dbReference>
<organism evidence="8 9">
    <name type="scientific">Halopseudomonas litoralis</name>
    <dbReference type="NCBI Taxonomy" id="797277"/>
    <lineage>
        <taxon>Bacteria</taxon>
        <taxon>Pseudomonadati</taxon>
        <taxon>Pseudomonadota</taxon>
        <taxon>Gammaproteobacteria</taxon>
        <taxon>Pseudomonadales</taxon>
        <taxon>Pseudomonadaceae</taxon>
        <taxon>Halopseudomonas</taxon>
    </lineage>
</organism>
<dbReference type="Pfam" id="PF01590">
    <property type="entry name" value="GAF"/>
    <property type="match status" value="1"/>
</dbReference>
<keyword evidence="5" id="KW-0804">Transcription</keyword>
<keyword evidence="1" id="KW-0547">Nucleotide-binding</keyword>
<keyword evidence="4" id="KW-0238">DNA-binding</keyword>
<dbReference type="OrthoDB" id="9804019at2"/>
<dbReference type="PRINTS" id="PR01590">
    <property type="entry name" value="HTHFIS"/>
</dbReference>
<sequence length="519" mass="57064">MTTSTHYPLLGVITALAQELAPAERFQQLLTTIRQLLPCDAAALLQLRGSELIPLAVDGLSTDTLGRHFVTDDHPRLAKILLSHEPVRFAADSPLPDPYDGLLKSVEGDLHVHDCLGIALYLQGVPWGVLTLDALNANAFDQIDPGELRYLARLSEAVIRVTELTTQLQSRTEHHQATTQALIADGQQELIGRSRAMQQLQKEIEMVAHSDLAVLITGETGVGKELVARGVHARSNRARAPLIYLNCAALPESLVESELFGHTRGAFSGAVQSRVGKFELAHGGTLFLDEVGELPLTVQPKLLRALQSGEVQRLGSDNHHQVDVRIIAASNRDLHREVAEGRFRADLYHRLGVYPIAVPSLRERHKDVLLLAGHFLEQNRRRIGLRGLRLDASAREALLAYSWPGNVRELEHMISRAVLKAQADQDGNRRLLTVTAELLELNSSSMDIAHRTGAPRTSPTAADTLPPPAGQTLREATEAFQVELIRQTLENHAHNQSRAAEALGVDRGNFSRLVKRLEV</sequence>
<protein>
    <submittedName>
        <fullName evidence="8">Anaerobic nitric oxide reductase transcription regulator</fullName>
    </submittedName>
</protein>
<dbReference type="InterPro" id="IPR025944">
    <property type="entry name" value="Sigma_54_int_dom_CS"/>
</dbReference>
<dbReference type="InterPro" id="IPR058031">
    <property type="entry name" value="AAA_lid_NorR"/>
</dbReference>
<dbReference type="GO" id="GO:0043565">
    <property type="term" value="F:sequence-specific DNA binding"/>
    <property type="evidence" value="ECO:0007669"/>
    <property type="project" value="InterPro"/>
</dbReference>
<gene>
    <name evidence="8" type="ORF">SAMN05216198_0411</name>
</gene>
<dbReference type="Gene3D" id="1.10.10.60">
    <property type="entry name" value="Homeodomain-like"/>
    <property type="match status" value="1"/>
</dbReference>
<dbReference type="InterPro" id="IPR003593">
    <property type="entry name" value="AAA+_ATPase"/>
</dbReference>
<feature type="domain" description="Sigma-54 factor interaction" evidence="7">
    <location>
        <begin position="190"/>
        <end position="419"/>
    </location>
</feature>
<dbReference type="InterPro" id="IPR002078">
    <property type="entry name" value="Sigma_54_int"/>
</dbReference>
<dbReference type="InterPro" id="IPR029016">
    <property type="entry name" value="GAF-like_dom_sf"/>
</dbReference>
<proteinExistence type="predicted"/>
<dbReference type="EMBL" id="LT629748">
    <property type="protein sequence ID" value="SDR78698.1"/>
    <property type="molecule type" value="Genomic_DNA"/>
</dbReference>
<dbReference type="STRING" id="797277.SAMN05216198_0411"/>
<dbReference type="SMART" id="SM00382">
    <property type="entry name" value="AAA"/>
    <property type="match status" value="1"/>
</dbReference>
<dbReference type="Pfam" id="PF02954">
    <property type="entry name" value="HTH_8"/>
    <property type="match status" value="1"/>
</dbReference>
<evidence type="ECO:0000256" key="1">
    <source>
        <dbReference type="ARBA" id="ARBA00022741"/>
    </source>
</evidence>
<evidence type="ECO:0000313" key="8">
    <source>
        <dbReference type="EMBL" id="SDR78698.1"/>
    </source>
</evidence>
<keyword evidence="3" id="KW-0805">Transcription regulation</keyword>
<dbReference type="Gene3D" id="1.10.8.60">
    <property type="match status" value="1"/>
</dbReference>
<dbReference type="SMART" id="SM00065">
    <property type="entry name" value="GAF"/>
    <property type="match status" value="1"/>
</dbReference>
<dbReference type="AlphaFoldDB" id="A0A1H1LVN9"/>
<dbReference type="InterPro" id="IPR025943">
    <property type="entry name" value="Sigma_54_int_dom_ATP-bd_2"/>
</dbReference>
<dbReference type="GO" id="GO:0006355">
    <property type="term" value="P:regulation of DNA-templated transcription"/>
    <property type="evidence" value="ECO:0007669"/>
    <property type="project" value="InterPro"/>
</dbReference>
<dbReference type="NCBIfam" id="NF003451">
    <property type="entry name" value="PRK05022.1"/>
    <property type="match status" value="1"/>
</dbReference>
<dbReference type="Pfam" id="PF25601">
    <property type="entry name" value="AAA_lid_14"/>
    <property type="match status" value="1"/>
</dbReference>
<dbReference type="Gene3D" id="3.40.50.300">
    <property type="entry name" value="P-loop containing nucleotide triphosphate hydrolases"/>
    <property type="match status" value="1"/>
</dbReference>
<dbReference type="InterPro" id="IPR027417">
    <property type="entry name" value="P-loop_NTPase"/>
</dbReference>
<dbReference type="SUPFAM" id="SSF55781">
    <property type="entry name" value="GAF domain-like"/>
    <property type="match status" value="1"/>
</dbReference>
<dbReference type="Gene3D" id="3.30.450.40">
    <property type="match status" value="1"/>
</dbReference>
<dbReference type="GO" id="GO:0005524">
    <property type="term" value="F:ATP binding"/>
    <property type="evidence" value="ECO:0007669"/>
    <property type="project" value="UniProtKB-KW"/>
</dbReference>
<dbReference type="InterPro" id="IPR009057">
    <property type="entry name" value="Homeodomain-like_sf"/>
</dbReference>
<name>A0A1H1LVN9_9GAMM</name>
<evidence type="ECO:0000256" key="5">
    <source>
        <dbReference type="ARBA" id="ARBA00023163"/>
    </source>
</evidence>
<feature type="region of interest" description="Disordered" evidence="6">
    <location>
        <begin position="449"/>
        <end position="469"/>
    </location>
</feature>
<evidence type="ECO:0000259" key="7">
    <source>
        <dbReference type="PROSITE" id="PS50045"/>
    </source>
</evidence>
<dbReference type="PANTHER" id="PTHR32071:SF35">
    <property type="entry name" value="ANAEROBIC NITRIC OXIDE REDUCTASE TRANSCRIPTION REGULATOR NORR"/>
    <property type="match status" value="1"/>
</dbReference>
<dbReference type="SUPFAM" id="SSF46689">
    <property type="entry name" value="Homeodomain-like"/>
    <property type="match status" value="1"/>
</dbReference>
<dbReference type="CDD" id="cd00009">
    <property type="entry name" value="AAA"/>
    <property type="match status" value="1"/>
</dbReference>
<keyword evidence="2" id="KW-0067">ATP-binding</keyword>
<evidence type="ECO:0000313" key="9">
    <source>
        <dbReference type="Proteomes" id="UP000243426"/>
    </source>
</evidence>
<dbReference type="Pfam" id="PF00158">
    <property type="entry name" value="Sigma54_activat"/>
    <property type="match status" value="1"/>
</dbReference>
<dbReference type="Proteomes" id="UP000243426">
    <property type="component" value="Chromosome I"/>
</dbReference>
<dbReference type="FunFam" id="3.40.50.300:FF:000006">
    <property type="entry name" value="DNA-binding transcriptional regulator NtrC"/>
    <property type="match status" value="1"/>
</dbReference>